<evidence type="ECO:0000256" key="1">
    <source>
        <dbReference type="SAM" id="SignalP"/>
    </source>
</evidence>
<dbReference type="EMBL" id="UGPG01000001">
    <property type="protein sequence ID" value="STY45216.1"/>
    <property type="molecule type" value="Genomic_DNA"/>
</dbReference>
<feature type="chain" id="PRO_5039365992" description="Bacterial SH3 domain" evidence="1">
    <location>
        <begin position="21"/>
        <end position="240"/>
    </location>
</feature>
<dbReference type="SUPFAM" id="SSF49478">
    <property type="entry name" value="Cna protein B-type domain"/>
    <property type="match status" value="1"/>
</dbReference>
<dbReference type="RefSeq" id="WP_003757735.1">
    <property type="nucleotide sequence ID" value="NZ_CABKNG010000002.1"/>
</dbReference>
<evidence type="ECO:0008006" key="4">
    <source>
        <dbReference type="Google" id="ProtNLM"/>
    </source>
</evidence>
<name>A0A378MI96_LISGR</name>
<feature type="signal peptide" evidence="1">
    <location>
        <begin position="1"/>
        <end position="20"/>
    </location>
</feature>
<keyword evidence="1" id="KW-0732">Signal</keyword>
<organism evidence="2 3">
    <name type="scientific">Listeria grayi</name>
    <name type="common">Listeria murrayi</name>
    <dbReference type="NCBI Taxonomy" id="1641"/>
    <lineage>
        <taxon>Bacteria</taxon>
        <taxon>Bacillati</taxon>
        <taxon>Bacillota</taxon>
        <taxon>Bacilli</taxon>
        <taxon>Bacillales</taxon>
        <taxon>Listeriaceae</taxon>
        <taxon>Listeria</taxon>
    </lineage>
</organism>
<dbReference type="AlphaFoldDB" id="A0A378MI96"/>
<evidence type="ECO:0000313" key="2">
    <source>
        <dbReference type="EMBL" id="STY45216.1"/>
    </source>
</evidence>
<dbReference type="Proteomes" id="UP000254879">
    <property type="component" value="Unassembled WGS sequence"/>
</dbReference>
<protein>
    <recommendedName>
        <fullName evidence="4">Bacterial SH3 domain</fullName>
    </recommendedName>
</protein>
<evidence type="ECO:0000313" key="3">
    <source>
        <dbReference type="Proteomes" id="UP000254879"/>
    </source>
</evidence>
<gene>
    <name evidence="2" type="ORF">NCTC10815_02591</name>
</gene>
<reference evidence="2 3" key="1">
    <citation type="submission" date="2018-06" db="EMBL/GenBank/DDBJ databases">
        <authorList>
            <consortium name="Pathogen Informatics"/>
            <person name="Doyle S."/>
        </authorList>
    </citation>
    <scope>NUCLEOTIDE SEQUENCE [LARGE SCALE GENOMIC DNA]</scope>
    <source>
        <strain evidence="3">NCTC 10815</strain>
    </source>
</reference>
<proteinExistence type="predicted"/>
<accession>A0A378MI96</accession>
<sequence length="240" mass="27389">MYKKLMKLGLVLILALSVVAGLNPPKATAAAKTISYYAKEGAYIYKGKSTKSKKLKLLNQNQKVGTKTSKKASYFKVKVGKTSGYVAKSQMYTKPTWVYKANYKNIFVYKNAKKTSSTHLKNAKGAYLVSHKKPGNYLVQITYKGKNYYTTSLNINIDYKVSKVRKAFKAIKHKTKRDYENQSAYSNYYYFVNKGRANQLKAKLKAYGFVENNNGDALYTFRYKGYDAGKYSDYNFRVAK</sequence>